<organism evidence="2 3">
    <name type="scientific">Bacillus cereus</name>
    <dbReference type="NCBI Taxonomy" id="1396"/>
    <lineage>
        <taxon>Bacteria</taxon>
        <taxon>Bacillati</taxon>
        <taxon>Bacillota</taxon>
        <taxon>Bacilli</taxon>
        <taxon>Bacillales</taxon>
        <taxon>Bacillaceae</taxon>
        <taxon>Bacillus</taxon>
        <taxon>Bacillus cereus group</taxon>
    </lineage>
</organism>
<dbReference type="AlphaFoldDB" id="A0A2A8LS76"/>
<feature type="transmembrane region" description="Helical" evidence="1">
    <location>
        <begin position="12"/>
        <end position="35"/>
    </location>
</feature>
<evidence type="ECO:0000313" key="3">
    <source>
        <dbReference type="Proteomes" id="UP000220900"/>
    </source>
</evidence>
<evidence type="ECO:0000313" key="2">
    <source>
        <dbReference type="EMBL" id="PES96958.1"/>
    </source>
</evidence>
<keyword evidence="1" id="KW-1133">Transmembrane helix</keyword>
<proteinExistence type="predicted"/>
<name>A0A2A8LS76_BACCE</name>
<gene>
    <name evidence="2" type="ORF">CN491_06535</name>
</gene>
<keyword evidence="1" id="KW-0812">Transmembrane</keyword>
<accession>A0A2A8LS76</accession>
<protein>
    <submittedName>
        <fullName evidence="2">Uncharacterized protein</fullName>
    </submittedName>
</protein>
<reference evidence="2 3" key="1">
    <citation type="submission" date="2017-09" db="EMBL/GenBank/DDBJ databases">
        <title>Large-scale bioinformatics analysis of Bacillus genomes uncovers conserved roles of natural products in bacterial physiology.</title>
        <authorList>
            <consortium name="Agbiome Team Llc"/>
            <person name="Bleich R.M."/>
            <person name="Grubbs K.J."/>
            <person name="Santa Maria K.C."/>
            <person name="Allen S.E."/>
            <person name="Farag S."/>
            <person name="Shank E.A."/>
            <person name="Bowers A."/>
        </authorList>
    </citation>
    <scope>NUCLEOTIDE SEQUENCE [LARGE SCALE GENOMIC DNA]</scope>
    <source>
        <strain evidence="2 3">AFS002368</strain>
    </source>
</reference>
<comment type="caution">
    <text evidence="2">The sequence shown here is derived from an EMBL/GenBank/DDBJ whole genome shotgun (WGS) entry which is preliminary data.</text>
</comment>
<feature type="transmembrane region" description="Helical" evidence="1">
    <location>
        <begin position="47"/>
        <end position="64"/>
    </location>
</feature>
<keyword evidence="1" id="KW-0472">Membrane</keyword>
<evidence type="ECO:0000256" key="1">
    <source>
        <dbReference type="SAM" id="Phobius"/>
    </source>
</evidence>
<dbReference type="Proteomes" id="UP000220900">
    <property type="component" value="Unassembled WGS sequence"/>
</dbReference>
<dbReference type="EMBL" id="NTZF01000006">
    <property type="protein sequence ID" value="PES96958.1"/>
    <property type="molecule type" value="Genomic_DNA"/>
</dbReference>
<sequence>MRQTPNSIKFEICTFLKLTTPITTTIILMIAKKWFACSYKVVTMQNHLLQILSIYFISLYNLSIQ</sequence>